<sequence length="194" mass="21009">MTVIRNLTGDIRAFTSNVFLVDGETTALVDTGANFDMVPTVREVTDSLDAVYLTHTHPDHIGNVDAVREAFDVQTWGYDTGNLAVDRRIDDGERVQIGDDVFEAVHTPGHKDDHLCFFSRGSGVCFAGDLVFANGGFGRTDLPEGDRGALVESIDRLREVVGGDLTELHTGHGPSVATRPSEDLELAARAARTR</sequence>
<dbReference type="SMART" id="SM00849">
    <property type="entry name" value="Lactamase_B"/>
    <property type="match status" value="1"/>
</dbReference>
<dbReference type="InterPro" id="IPR036866">
    <property type="entry name" value="RibonucZ/Hydroxyglut_hydro"/>
</dbReference>
<evidence type="ECO:0000256" key="1">
    <source>
        <dbReference type="ARBA" id="ARBA00001947"/>
    </source>
</evidence>
<evidence type="ECO:0000259" key="5">
    <source>
        <dbReference type="SMART" id="SM00849"/>
    </source>
</evidence>
<dbReference type="SUPFAM" id="SSF56281">
    <property type="entry name" value="Metallo-hydrolase/oxidoreductase"/>
    <property type="match status" value="1"/>
</dbReference>
<dbReference type="InterPro" id="IPR051453">
    <property type="entry name" value="MBL_Glyoxalase_II"/>
</dbReference>
<dbReference type="GO" id="GO:0046872">
    <property type="term" value="F:metal ion binding"/>
    <property type="evidence" value="ECO:0007669"/>
    <property type="project" value="UniProtKB-KW"/>
</dbReference>
<evidence type="ECO:0000313" key="7">
    <source>
        <dbReference type="Proteomes" id="UP000011532"/>
    </source>
</evidence>
<keyword evidence="2" id="KW-0479">Metal-binding</keyword>
<dbReference type="PANTHER" id="PTHR46233">
    <property type="entry name" value="HYDROXYACYLGLUTATHIONE HYDROLASE GLOC"/>
    <property type="match status" value="1"/>
</dbReference>
<evidence type="ECO:0000256" key="3">
    <source>
        <dbReference type="ARBA" id="ARBA00022801"/>
    </source>
</evidence>
<dbReference type="PATRIC" id="fig|309800.29.peg.3451"/>
<dbReference type="Proteomes" id="UP000011532">
    <property type="component" value="Unassembled WGS sequence"/>
</dbReference>
<protein>
    <submittedName>
        <fullName evidence="6">Putative metallo-beta-lactamase family hydrolase</fullName>
    </submittedName>
</protein>
<dbReference type="GO" id="GO:0016787">
    <property type="term" value="F:hydrolase activity"/>
    <property type="evidence" value="ECO:0007669"/>
    <property type="project" value="UniProtKB-KW"/>
</dbReference>
<comment type="caution">
    <text evidence="6">The sequence shown here is derived from an EMBL/GenBank/DDBJ whole genome shotgun (WGS) entry which is preliminary data.</text>
</comment>
<dbReference type="InterPro" id="IPR001279">
    <property type="entry name" value="Metallo-B-lactamas"/>
</dbReference>
<dbReference type="Gene3D" id="3.60.15.10">
    <property type="entry name" value="Ribonuclease Z/Hydroxyacylglutathione hydrolase-like"/>
    <property type="match status" value="1"/>
</dbReference>
<gene>
    <name evidence="6" type="ORF">C498_17775</name>
</gene>
<evidence type="ECO:0000256" key="4">
    <source>
        <dbReference type="ARBA" id="ARBA00022833"/>
    </source>
</evidence>
<feature type="domain" description="Metallo-beta-lactamase" evidence="5">
    <location>
        <begin position="15"/>
        <end position="172"/>
    </location>
</feature>
<reference evidence="7" key="1">
    <citation type="submission" date="2012-11" db="EMBL/GenBank/DDBJ databases">
        <authorList>
            <person name="Becker E.A."/>
            <person name="Seitzer P."/>
            <person name="Tritt A."/>
            <person name="Larsen D."/>
            <person name="Yao A."/>
            <person name="Wu D."/>
            <person name="Darling A."/>
            <person name="Eisen J.A."/>
            <person name="Facciotti M.T."/>
        </authorList>
    </citation>
    <scope>NUCLEOTIDE SEQUENCE [LARGE SCALE GENOMIC DNA]</scope>
    <source>
        <strain evidence="7">ATCC 29605 / DSM 3757 / JCM 8879 / NBRC 14742 / NCIMB 2012 / VKM B-1768 / DS2</strain>
    </source>
</reference>
<accession>L9UK23</accession>
<proteinExistence type="predicted"/>
<keyword evidence="3 6" id="KW-0378">Hydrolase</keyword>
<reference evidence="6 7" key="2">
    <citation type="journal article" date="2014" name="PLoS Genet.">
        <title>Phylogenetically driven sequencing of extremely halophilic archaea reveals strategies for static and dynamic osmo-response.</title>
        <authorList>
            <person name="Becker E.A."/>
            <person name="Seitzer P.M."/>
            <person name="Tritt A."/>
            <person name="Larsen D."/>
            <person name="Krusor M."/>
            <person name="Yao A.I."/>
            <person name="Wu D."/>
            <person name="Madern D."/>
            <person name="Eisen J.A."/>
            <person name="Darling A.E."/>
            <person name="Facciotti M.T."/>
        </authorList>
    </citation>
    <scope>NUCLEOTIDE SEQUENCE [LARGE SCALE GENOMIC DNA]</scope>
    <source>
        <strain evidence="7">ATCC 29605 / DSM 3757 / JCM 8879 / NBRC 14742 / NCIMB 2012 / VKM B-1768 / DS2</strain>
    </source>
</reference>
<comment type="cofactor">
    <cofactor evidence="1">
        <name>Zn(2+)</name>
        <dbReference type="ChEBI" id="CHEBI:29105"/>
    </cofactor>
</comment>
<dbReference type="PANTHER" id="PTHR46233:SF3">
    <property type="entry name" value="HYDROXYACYLGLUTATHIONE HYDROLASE GLOC"/>
    <property type="match status" value="1"/>
</dbReference>
<organism evidence="6 7">
    <name type="scientific">Haloferax volcanii (strain ATCC 29605 / DSM 3757 / JCM 8879 / NBRC 14742 / NCIMB 2012 / VKM B-1768 / DS2)</name>
    <name type="common">Halobacterium volcanii</name>
    <dbReference type="NCBI Taxonomy" id="309800"/>
    <lineage>
        <taxon>Archaea</taxon>
        <taxon>Methanobacteriati</taxon>
        <taxon>Methanobacteriota</taxon>
        <taxon>Stenosarchaea group</taxon>
        <taxon>Halobacteria</taxon>
        <taxon>Halobacteriales</taxon>
        <taxon>Haloferacaceae</taxon>
        <taxon>Haloferax</taxon>
    </lineage>
</organism>
<dbReference type="EMBL" id="AOHU01000104">
    <property type="protein sequence ID" value="ELY24528.1"/>
    <property type="molecule type" value="Genomic_DNA"/>
</dbReference>
<name>L9UK23_HALVD</name>
<dbReference type="Pfam" id="PF00753">
    <property type="entry name" value="Lactamase_B"/>
    <property type="match status" value="1"/>
</dbReference>
<evidence type="ECO:0000313" key="6">
    <source>
        <dbReference type="EMBL" id="ELY24528.1"/>
    </source>
</evidence>
<evidence type="ECO:0000256" key="2">
    <source>
        <dbReference type="ARBA" id="ARBA00022723"/>
    </source>
</evidence>
<keyword evidence="4" id="KW-0862">Zinc</keyword>
<dbReference type="AlphaFoldDB" id="L9UK23"/>